<comment type="caution">
    <text evidence="10">The sequence shown here is derived from an EMBL/GenBank/DDBJ whole genome shotgun (WGS) entry which is preliminary data.</text>
</comment>
<feature type="transmembrane region" description="Helical" evidence="8">
    <location>
        <begin position="335"/>
        <end position="362"/>
    </location>
</feature>
<gene>
    <name evidence="10" type="ORF">POCULU_LOCUS2070</name>
</gene>
<dbReference type="PANTHER" id="PTHR32468">
    <property type="entry name" value="CATION/H + ANTIPORTER"/>
    <property type="match status" value="1"/>
</dbReference>
<feature type="transmembrane region" description="Helical" evidence="8">
    <location>
        <begin position="186"/>
        <end position="212"/>
    </location>
</feature>
<dbReference type="EMBL" id="CAJVPJ010000177">
    <property type="protein sequence ID" value="CAG8490940.1"/>
    <property type="molecule type" value="Genomic_DNA"/>
</dbReference>
<dbReference type="InterPro" id="IPR006153">
    <property type="entry name" value="Cation/H_exchanger_TM"/>
</dbReference>
<reference evidence="10" key="1">
    <citation type="submission" date="2021-06" db="EMBL/GenBank/DDBJ databases">
        <authorList>
            <person name="Kallberg Y."/>
            <person name="Tangrot J."/>
            <person name="Rosling A."/>
        </authorList>
    </citation>
    <scope>NUCLEOTIDE SEQUENCE</scope>
    <source>
        <strain evidence="10">IA702</strain>
    </source>
</reference>
<keyword evidence="11" id="KW-1185">Reference proteome</keyword>
<evidence type="ECO:0000256" key="1">
    <source>
        <dbReference type="ARBA" id="ARBA00004141"/>
    </source>
</evidence>
<feature type="transmembrane region" description="Helical" evidence="8">
    <location>
        <begin position="218"/>
        <end position="240"/>
    </location>
</feature>
<feature type="transmembrane region" description="Helical" evidence="8">
    <location>
        <begin position="305"/>
        <end position="323"/>
    </location>
</feature>
<feature type="transmembrane region" description="Helical" evidence="8">
    <location>
        <begin position="400"/>
        <end position="423"/>
    </location>
</feature>
<evidence type="ECO:0000256" key="4">
    <source>
        <dbReference type="ARBA" id="ARBA00022989"/>
    </source>
</evidence>
<dbReference type="OrthoDB" id="2687058at2759"/>
<feature type="transmembrane region" description="Helical" evidence="8">
    <location>
        <begin position="23"/>
        <end position="44"/>
    </location>
</feature>
<feature type="transmembrane region" description="Helical" evidence="8">
    <location>
        <begin position="149"/>
        <end position="174"/>
    </location>
</feature>
<feature type="transmembrane region" description="Helical" evidence="8">
    <location>
        <begin position="86"/>
        <end position="105"/>
    </location>
</feature>
<evidence type="ECO:0000256" key="8">
    <source>
        <dbReference type="SAM" id="Phobius"/>
    </source>
</evidence>
<evidence type="ECO:0000256" key="5">
    <source>
        <dbReference type="ARBA" id="ARBA00023065"/>
    </source>
</evidence>
<dbReference type="Pfam" id="PF00999">
    <property type="entry name" value="Na_H_Exchanger"/>
    <property type="match status" value="1"/>
</dbReference>
<feature type="transmembrane region" description="Helical" evidence="8">
    <location>
        <begin position="117"/>
        <end position="137"/>
    </location>
</feature>
<organism evidence="10 11">
    <name type="scientific">Paraglomus occultum</name>
    <dbReference type="NCBI Taxonomy" id="144539"/>
    <lineage>
        <taxon>Eukaryota</taxon>
        <taxon>Fungi</taxon>
        <taxon>Fungi incertae sedis</taxon>
        <taxon>Mucoromycota</taxon>
        <taxon>Glomeromycotina</taxon>
        <taxon>Glomeromycetes</taxon>
        <taxon>Paraglomerales</taxon>
        <taxon>Paraglomeraceae</taxon>
        <taxon>Paraglomus</taxon>
    </lineage>
</organism>
<accession>A0A9N8WL57</accession>
<dbReference type="InterPro" id="IPR050794">
    <property type="entry name" value="CPA2_transporter"/>
</dbReference>
<feature type="transmembrane region" description="Helical" evidence="8">
    <location>
        <begin position="56"/>
        <end position="74"/>
    </location>
</feature>
<comment type="subcellular location">
    <subcellularLocation>
        <location evidence="1">Membrane</location>
        <topology evidence="1">Multi-pass membrane protein</topology>
    </subcellularLocation>
</comment>
<protein>
    <submittedName>
        <fullName evidence="10">1949_t:CDS:1</fullName>
    </submittedName>
</protein>
<keyword evidence="3 8" id="KW-0812">Transmembrane</keyword>
<keyword evidence="4 8" id="KW-1133">Transmembrane helix</keyword>
<dbReference type="GO" id="GO:1902600">
    <property type="term" value="P:proton transmembrane transport"/>
    <property type="evidence" value="ECO:0007669"/>
    <property type="project" value="InterPro"/>
</dbReference>
<evidence type="ECO:0000256" key="7">
    <source>
        <dbReference type="SAM" id="MobiDB-lite"/>
    </source>
</evidence>
<evidence type="ECO:0000256" key="6">
    <source>
        <dbReference type="ARBA" id="ARBA00023136"/>
    </source>
</evidence>
<evidence type="ECO:0000313" key="10">
    <source>
        <dbReference type="EMBL" id="CAG8490940.1"/>
    </source>
</evidence>
<sequence>MVQEQGGVITGLNPATYNANDPIVIFIIQVLLIIVFVRGLDLILSKLLQPRVISEVLGGIILGPSVLGRIPGFTDAIFPTASLPQLNLIANIGLVLYLFLVGVELDPRMVLKQAKLSISISAIGMALPFGLGIAVSYGLYQINHPDIHIAFGTFLLFMGVAISITAFPVLARIVTELKLTQTRVGSTALCAAVGDDITAWVLLALVVTIVNASSSLTALYVFLLAIAWGLILVFLVRPLLLKLIIKTNSHINGPTVSMMAFTLFLVLVSAFITDIIGVHAIFGAFMVGVIIPHSDGFALGITEKIEDLISILFLPVFFAISGLKTQIGLLNTGAAWGYVFLVIFVAMFGKISGCTIVARAYGIPWKEALTVGVFMSCKGLVELIVLNIGLSAKVIDAKVFAILVVMAIVTTCATTPLAIWIGADDLKLDSQRRLLLRRKSKDEEESVSYQATEPKNKNNILVVLNKVEYISPMMSLIRLLQPIQSDTSTADNTSVSSDEKAAAKQITDHRVVTVHALRLMELGQRMSEIMKSHESAEIAHHDPIMNVFRIFGEQNIFNVESTLHITPVQKFAEQVLQSASKSSAELIIVPWSGAGSIAYDNPEDFYKPREYSDTNPQVAQYVQEVFNATENTIVTAFVDRGLGMVPGGAPVTGKPEIKISLFVPFVAGADDREALALVARFLESPYVEATILRIIKSEEPTDNDTQLEPIPAVLGKDDDGNITPQRPPVSTTINPVSSASIAVVNYSTVDRMASNAADELHVNKYFGPRGKLTNHQRVKYSELKTSTPMQTAVQQAKDLVGRKDLVVVGRGQRNISYSHRDEWMEMIRRMGIGGNDIRRSLGEMAAAMLGGGIQASVLVVQANKESK</sequence>
<dbReference type="InterPro" id="IPR038770">
    <property type="entry name" value="Na+/solute_symporter_sf"/>
</dbReference>
<name>A0A9N8WL57_9GLOM</name>
<evidence type="ECO:0000256" key="3">
    <source>
        <dbReference type="ARBA" id="ARBA00022692"/>
    </source>
</evidence>
<evidence type="ECO:0000313" key="11">
    <source>
        <dbReference type="Proteomes" id="UP000789572"/>
    </source>
</evidence>
<dbReference type="GO" id="GO:0016020">
    <property type="term" value="C:membrane"/>
    <property type="evidence" value="ECO:0007669"/>
    <property type="project" value="UniProtKB-SubCell"/>
</dbReference>
<dbReference type="AlphaFoldDB" id="A0A9N8WL57"/>
<dbReference type="Proteomes" id="UP000789572">
    <property type="component" value="Unassembled WGS sequence"/>
</dbReference>
<feature type="region of interest" description="Disordered" evidence="7">
    <location>
        <begin position="701"/>
        <end position="722"/>
    </location>
</feature>
<proteinExistence type="predicted"/>
<keyword evidence="2" id="KW-0813">Transport</keyword>
<evidence type="ECO:0000259" key="9">
    <source>
        <dbReference type="Pfam" id="PF00999"/>
    </source>
</evidence>
<dbReference type="GO" id="GO:0015297">
    <property type="term" value="F:antiporter activity"/>
    <property type="evidence" value="ECO:0007669"/>
    <property type="project" value="InterPro"/>
</dbReference>
<feature type="transmembrane region" description="Helical" evidence="8">
    <location>
        <begin position="368"/>
        <end position="388"/>
    </location>
</feature>
<dbReference type="PANTHER" id="PTHR32468:SF0">
    <property type="entry name" value="K(+)_H(+) ANTIPORTER 1"/>
    <property type="match status" value="1"/>
</dbReference>
<feature type="transmembrane region" description="Helical" evidence="8">
    <location>
        <begin position="261"/>
        <end position="285"/>
    </location>
</feature>
<evidence type="ECO:0000256" key="2">
    <source>
        <dbReference type="ARBA" id="ARBA00022448"/>
    </source>
</evidence>
<keyword evidence="6 8" id="KW-0472">Membrane</keyword>
<keyword evidence="5" id="KW-0406">Ion transport</keyword>
<feature type="domain" description="Cation/H+ exchanger transmembrane" evidence="9">
    <location>
        <begin position="34"/>
        <end position="417"/>
    </location>
</feature>
<dbReference type="Gene3D" id="1.20.1530.20">
    <property type="match status" value="1"/>
</dbReference>